<dbReference type="AlphaFoldDB" id="A0A059AR65"/>
<gene>
    <name evidence="1" type="ORF">EUGRSUZ_I01704</name>
</gene>
<name>A0A059AR65_EUCGR</name>
<sequence length="76" mass="8714">MKEKTGLHQRKWSVMPMYSIISSEDPTILNFESSFSDHGKRRKPIGQVVPYAVMDESILASVNHCIFFRENVTNSP</sequence>
<dbReference type="InParanoid" id="A0A059AR65"/>
<proteinExistence type="predicted"/>
<reference evidence="1" key="1">
    <citation type="submission" date="2013-07" db="EMBL/GenBank/DDBJ databases">
        <title>The genome of Eucalyptus grandis.</title>
        <authorList>
            <person name="Schmutz J."/>
            <person name="Hayes R."/>
            <person name="Myburg A."/>
            <person name="Tuskan G."/>
            <person name="Grattapaglia D."/>
            <person name="Rokhsar D.S."/>
        </authorList>
    </citation>
    <scope>NUCLEOTIDE SEQUENCE</scope>
    <source>
        <tissue evidence="1">Leaf extractions</tissue>
    </source>
</reference>
<accession>A0A059AR65</accession>
<organism evidence="1">
    <name type="scientific">Eucalyptus grandis</name>
    <name type="common">Flooded gum</name>
    <dbReference type="NCBI Taxonomy" id="71139"/>
    <lineage>
        <taxon>Eukaryota</taxon>
        <taxon>Viridiplantae</taxon>
        <taxon>Streptophyta</taxon>
        <taxon>Embryophyta</taxon>
        <taxon>Tracheophyta</taxon>
        <taxon>Spermatophyta</taxon>
        <taxon>Magnoliopsida</taxon>
        <taxon>eudicotyledons</taxon>
        <taxon>Gunneridae</taxon>
        <taxon>Pentapetalae</taxon>
        <taxon>rosids</taxon>
        <taxon>malvids</taxon>
        <taxon>Myrtales</taxon>
        <taxon>Myrtaceae</taxon>
        <taxon>Myrtoideae</taxon>
        <taxon>Eucalypteae</taxon>
        <taxon>Eucalyptus</taxon>
    </lineage>
</organism>
<protein>
    <submittedName>
        <fullName evidence="1">Uncharacterized protein</fullName>
    </submittedName>
</protein>
<dbReference type="EMBL" id="KK198761">
    <property type="protein sequence ID" value="KCW55905.1"/>
    <property type="molecule type" value="Genomic_DNA"/>
</dbReference>
<dbReference type="Gramene" id="KCW55905">
    <property type="protein sequence ID" value="KCW55905"/>
    <property type="gene ID" value="EUGRSUZ_I01704"/>
</dbReference>
<evidence type="ECO:0000313" key="1">
    <source>
        <dbReference type="EMBL" id="KCW55905.1"/>
    </source>
</evidence>